<evidence type="ECO:0000256" key="5">
    <source>
        <dbReference type="ARBA" id="ARBA00022989"/>
    </source>
</evidence>
<dbReference type="Proteomes" id="UP000179242">
    <property type="component" value="Unassembled WGS sequence"/>
</dbReference>
<evidence type="ECO:0000256" key="3">
    <source>
        <dbReference type="ARBA" id="ARBA00022475"/>
    </source>
</evidence>
<feature type="transmembrane region" description="Helical" evidence="7">
    <location>
        <begin position="34"/>
        <end position="57"/>
    </location>
</feature>
<evidence type="ECO:0000256" key="7">
    <source>
        <dbReference type="RuleBase" id="RU363032"/>
    </source>
</evidence>
<keyword evidence="5 7" id="KW-1133">Transmembrane helix</keyword>
<feature type="domain" description="ABC transmembrane type-1" evidence="8">
    <location>
        <begin position="31"/>
        <end position="227"/>
    </location>
</feature>
<evidence type="ECO:0000256" key="6">
    <source>
        <dbReference type="ARBA" id="ARBA00023136"/>
    </source>
</evidence>
<reference evidence="9 10" key="1">
    <citation type="journal article" date="2016" name="Nat. Commun.">
        <title>Thousands of microbial genomes shed light on interconnected biogeochemical processes in an aquifer system.</title>
        <authorList>
            <person name="Anantharaman K."/>
            <person name="Brown C.T."/>
            <person name="Hug L.A."/>
            <person name="Sharon I."/>
            <person name="Castelle C.J."/>
            <person name="Probst A.J."/>
            <person name="Thomas B.C."/>
            <person name="Singh A."/>
            <person name="Wilkins M.J."/>
            <person name="Karaoz U."/>
            <person name="Brodie E.L."/>
            <person name="Williams K.H."/>
            <person name="Hubbard S.S."/>
            <person name="Banfield J.F."/>
        </authorList>
    </citation>
    <scope>NUCLEOTIDE SEQUENCE [LARGE SCALE GENOMIC DNA]</scope>
</reference>
<proteinExistence type="inferred from homology"/>
<feature type="transmembrane region" description="Helical" evidence="7">
    <location>
        <begin position="105"/>
        <end position="128"/>
    </location>
</feature>
<dbReference type="PROSITE" id="PS50928">
    <property type="entry name" value="ABC_TM1"/>
    <property type="match status" value="1"/>
</dbReference>
<dbReference type="InterPro" id="IPR050901">
    <property type="entry name" value="BP-dep_ABC_trans_perm"/>
</dbReference>
<name>A0A1F4U6B4_UNCSA</name>
<accession>A0A1F4U6B4</accession>
<keyword evidence="3" id="KW-1003">Cell membrane</keyword>
<protein>
    <submittedName>
        <fullName evidence="9">ABC transporter permease</fullName>
    </submittedName>
</protein>
<organism evidence="9 10">
    <name type="scientific">candidate division WOR-1 bacterium RIFOXYC2_FULL_46_14</name>
    <dbReference type="NCBI Taxonomy" id="1802587"/>
    <lineage>
        <taxon>Bacteria</taxon>
        <taxon>Bacillati</taxon>
        <taxon>Saganbacteria</taxon>
    </lineage>
</organism>
<dbReference type="InterPro" id="IPR035906">
    <property type="entry name" value="MetI-like_sf"/>
</dbReference>
<feature type="transmembrane region" description="Helical" evidence="7">
    <location>
        <begin position="69"/>
        <end position="90"/>
    </location>
</feature>
<dbReference type="EMBL" id="MEUJ01000004">
    <property type="protein sequence ID" value="OGC40505.1"/>
    <property type="molecule type" value="Genomic_DNA"/>
</dbReference>
<feature type="transmembrane region" description="Helical" evidence="7">
    <location>
        <begin position="149"/>
        <end position="171"/>
    </location>
</feature>
<evidence type="ECO:0000259" key="8">
    <source>
        <dbReference type="PROSITE" id="PS50928"/>
    </source>
</evidence>
<evidence type="ECO:0000313" key="9">
    <source>
        <dbReference type="EMBL" id="OGC40505.1"/>
    </source>
</evidence>
<dbReference type="InterPro" id="IPR000515">
    <property type="entry name" value="MetI-like"/>
</dbReference>
<dbReference type="Gene3D" id="1.10.3720.10">
    <property type="entry name" value="MetI-like"/>
    <property type="match status" value="1"/>
</dbReference>
<dbReference type="AlphaFoldDB" id="A0A1F4U6B4"/>
<comment type="similarity">
    <text evidence="7">Belongs to the binding-protein-dependent transport system permease family.</text>
</comment>
<keyword evidence="4 7" id="KW-0812">Transmembrane</keyword>
<evidence type="ECO:0000256" key="2">
    <source>
        <dbReference type="ARBA" id="ARBA00022448"/>
    </source>
</evidence>
<sequence>MATSGAAKGRLVVSFVNYLDMWRNIDFGLYLKNSFLICGAAMVFSMIFATLAAYALARFDFPGSKLFSVTILATQMVPGIMFLIPIYSMFVKFTETTGIPFKGTYYGIIFVYSAFFIPFSIWILRGFFAAIPRELEEAATIDGCSPIQVFWYIVLPLAVPGIIATGIWTFLSTWDELIFAWVLTSAETMTIPVGIRNFVGNYQNRFDLMMAAAVVATVPVMIIFFLLQKYIVKGLTAGAVKG</sequence>
<dbReference type="PANTHER" id="PTHR32243:SF18">
    <property type="entry name" value="INNER MEMBRANE ABC TRANSPORTER PERMEASE PROTEIN YCJP"/>
    <property type="match status" value="1"/>
</dbReference>
<dbReference type="Pfam" id="PF00528">
    <property type="entry name" value="BPD_transp_1"/>
    <property type="match status" value="1"/>
</dbReference>
<dbReference type="PANTHER" id="PTHR32243">
    <property type="entry name" value="MALTOSE TRANSPORT SYSTEM PERMEASE-RELATED"/>
    <property type="match status" value="1"/>
</dbReference>
<dbReference type="GO" id="GO:0005886">
    <property type="term" value="C:plasma membrane"/>
    <property type="evidence" value="ECO:0007669"/>
    <property type="project" value="UniProtKB-SubCell"/>
</dbReference>
<keyword evidence="6 7" id="KW-0472">Membrane</keyword>
<gene>
    <name evidence="9" type="ORF">A2438_03850</name>
</gene>
<evidence type="ECO:0000256" key="4">
    <source>
        <dbReference type="ARBA" id="ARBA00022692"/>
    </source>
</evidence>
<comment type="caution">
    <text evidence="9">The sequence shown here is derived from an EMBL/GenBank/DDBJ whole genome shotgun (WGS) entry which is preliminary data.</text>
</comment>
<evidence type="ECO:0000256" key="1">
    <source>
        <dbReference type="ARBA" id="ARBA00004651"/>
    </source>
</evidence>
<feature type="transmembrane region" description="Helical" evidence="7">
    <location>
        <begin position="206"/>
        <end position="227"/>
    </location>
</feature>
<comment type="subcellular location">
    <subcellularLocation>
        <location evidence="1 7">Cell membrane</location>
        <topology evidence="1 7">Multi-pass membrane protein</topology>
    </subcellularLocation>
</comment>
<keyword evidence="2 7" id="KW-0813">Transport</keyword>
<dbReference type="CDD" id="cd06261">
    <property type="entry name" value="TM_PBP2"/>
    <property type="match status" value="1"/>
</dbReference>
<dbReference type="SUPFAM" id="SSF161098">
    <property type="entry name" value="MetI-like"/>
    <property type="match status" value="1"/>
</dbReference>
<evidence type="ECO:0000313" key="10">
    <source>
        <dbReference type="Proteomes" id="UP000179242"/>
    </source>
</evidence>
<dbReference type="GO" id="GO:0055085">
    <property type="term" value="P:transmembrane transport"/>
    <property type="evidence" value="ECO:0007669"/>
    <property type="project" value="InterPro"/>
</dbReference>